<feature type="compositionally biased region" description="Acidic residues" evidence="1">
    <location>
        <begin position="104"/>
        <end position="120"/>
    </location>
</feature>
<reference evidence="2 3" key="1">
    <citation type="journal article" date="2013" name="Curr. Biol.">
        <title>The Genome of the Foraminiferan Reticulomyxa filosa.</title>
        <authorList>
            <person name="Glockner G."/>
            <person name="Hulsmann N."/>
            <person name="Schleicher M."/>
            <person name="Noegel A.A."/>
            <person name="Eichinger L."/>
            <person name="Gallinger C."/>
            <person name="Pawlowski J."/>
            <person name="Sierra R."/>
            <person name="Euteneuer U."/>
            <person name="Pillet L."/>
            <person name="Moustafa A."/>
            <person name="Platzer M."/>
            <person name="Groth M."/>
            <person name="Szafranski K."/>
            <person name="Schliwa M."/>
        </authorList>
    </citation>
    <scope>NUCLEOTIDE SEQUENCE [LARGE SCALE GENOMIC DNA]</scope>
</reference>
<dbReference type="AlphaFoldDB" id="X6N881"/>
<sequence>ANTNANTNANANANANANTNANANAAVQTNTMNASAIANANGNLTVSPKAKRSTGRHFATKSMPDISAIMNVTVKPSDLVLDRKSKLNMGAGAETINKKKNNNDGDDGDDDDDDDGDDEAGATHVNDNQENNKTSLFPELRTLSAPQQLHKRSQSHSLYLPDKFAPSSLPSSFPKRNANTIELDLFPLGRHMSGPLSSLALPGGPLANESNVVVTAATAAAAAAADVNVSFGHRKKGSNMSNFKGFGDIRL</sequence>
<dbReference type="EMBL" id="ASPP01010885">
    <property type="protein sequence ID" value="ETO22261.1"/>
    <property type="molecule type" value="Genomic_DNA"/>
</dbReference>
<gene>
    <name evidence="2" type="ORF">RFI_14939</name>
</gene>
<name>X6N881_RETFI</name>
<proteinExistence type="predicted"/>
<accession>X6N881</accession>
<feature type="region of interest" description="Disordered" evidence="1">
    <location>
        <begin position="93"/>
        <end position="134"/>
    </location>
</feature>
<feature type="non-terminal residue" evidence="2">
    <location>
        <position position="1"/>
    </location>
</feature>
<dbReference type="Proteomes" id="UP000023152">
    <property type="component" value="Unassembled WGS sequence"/>
</dbReference>
<evidence type="ECO:0000313" key="3">
    <source>
        <dbReference type="Proteomes" id="UP000023152"/>
    </source>
</evidence>
<feature type="compositionally biased region" description="Polar residues" evidence="1">
    <location>
        <begin position="125"/>
        <end position="134"/>
    </location>
</feature>
<feature type="non-terminal residue" evidence="2">
    <location>
        <position position="251"/>
    </location>
</feature>
<comment type="caution">
    <text evidence="2">The sequence shown here is derived from an EMBL/GenBank/DDBJ whole genome shotgun (WGS) entry which is preliminary data.</text>
</comment>
<keyword evidence="3" id="KW-1185">Reference proteome</keyword>
<evidence type="ECO:0000313" key="2">
    <source>
        <dbReference type="EMBL" id="ETO22261.1"/>
    </source>
</evidence>
<protein>
    <submittedName>
        <fullName evidence="2">Uncharacterized protein</fullName>
    </submittedName>
</protein>
<organism evidence="2 3">
    <name type="scientific">Reticulomyxa filosa</name>
    <dbReference type="NCBI Taxonomy" id="46433"/>
    <lineage>
        <taxon>Eukaryota</taxon>
        <taxon>Sar</taxon>
        <taxon>Rhizaria</taxon>
        <taxon>Retaria</taxon>
        <taxon>Foraminifera</taxon>
        <taxon>Monothalamids</taxon>
        <taxon>Reticulomyxidae</taxon>
        <taxon>Reticulomyxa</taxon>
    </lineage>
</organism>
<evidence type="ECO:0000256" key="1">
    <source>
        <dbReference type="SAM" id="MobiDB-lite"/>
    </source>
</evidence>